<evidence type="ECO:0000313" key="8">
    <source>
        <dbReference type="Proteomes" id="UP000037997"/>
    </source>
</evidence>
<dbReference type="PANTHER" id="PTHR30086:SF20">
    <property type="entry name" value="ARGININE EXPORTER PROTEIN ARGO-RELATED"/>
    <property type="match status" value="1"/>
</dbReference>
<feature type="transmembrane region" description="Helical" evidence="6">
    <location>
        <begin position="38"/>
        <end position="62"/>
    </location>
</feature>
<dbReference type="GO" id="GO:0005886">
    <property type="term" value="C:plasma membrane"/>
    <property type="evidence" value="ECO:0007669"/>
    <property type="project" value="UniProtKB-SubCell"/>
</dbReference>
<evidence type="ECO:0000256" key="2">
    <source>
        <dbReference type="ARBA" id="ARBA00022475"/>
    </source>
</evidence>
<name>A0A0N1E8I7_9HELI</name>
<proteinExistence type="predicted"/>
<comment type="subcellular location">
    <subcellularLocation>
        <location evidence="1">Cell membrane</location>
        <topology evidence="1">Multi-pass membrane protein</topology>
    </subcellularLocation>
</comment>
<feature type="transmembrane region" description="Helical" evidence="6">
    <location>
        <begin position="181"/>
        <end position="201"/>
    </location>
</feature>
<evidence type="ECO:0000256" key="4">
    <source>
        <dbReference type="ARBA" id="ARBA00022989"/>
    </source>
</evidence>
<evidence type="ECO:0000313" key="7">
    <source>
        <dbReference type="EMBL" id="KPH55533.1"/>
    </source>
</evidence>
<keyword evidence="3 6" id="KW-0812">Transmembrane</keyword>
<dbReference type="Pfam" id="PF01810">
    <property type="entry name" value="LysE"/>
    <property type="match status" value="1"/>
</dbReference>
<evidence type="ECO:0000256" key="3">
    <source>
        <dbReference type="ARBA" id="ARBA00022692"/>
    </source>
</evidence>
<feature type="transmembrane region" description="Helical" evidence="6">
    <location>
        <begin position="68"/>
        <end position="89"/>
    </location>
</feature>
<evidence type="ECO:0000256" key="6">
    <source>
        <dbReference type="SAM" id="Phobius"/>
    </source>
</evidence>
<reference evidence="7 8" key="1">
    <citation type="submission" date="2014-06" db="EMBL/GenBank/DDBJ databases">
        <title>Helicobacter pullorum isolates in fresh chicken meat - phenotypic and genotypic features.</title>
        <authorList>
            <person name="Borges V."/>
            <person name="Santos A."/>
            <person name="Correia C.B."/>
            <person name="Saraiva M."/>
            <person name="Menard A."/>
            <person name="Vieira L."/>
            <person name="Sampaio D.A."/>
            <person name="Gomes J.P."/>
            <person name="Oleastro M."/>
        </authorList>
    </citation>
    <scope>NUCLEOTIDE SEQUENCE [LARGE SCALE GENOMIC DNA]</scope>
    <source>
        <strain evidence="7 8">229334/12</strain>
    </source>
</reference>
<keyword evidence="4 6" id="KW-1133">Transmembrane helix</keyword>
<dbReference type="PANTHER" id="PTHR30086">
    <property type="entry name" value="ARGININE EXPORTER PROTEIN ARGO"/>
    <property type="match status" value="1"/>
</dbReference>
<dbReference type="RefSeq" id="WP_054198147.1">
    <property type="nucleotide sequence ID" value="NZ_JNOC01000035.1"/>
</dbReference>
<dbReference type="AlphaFoldDB" id="A0A0N1E8I7"/>
<feature type="transmembrane region" description="Helical" evidence="6">
    <location>
        <begin position="6"/>
        <end position="26"/>
    </location>
</feature>
<sequence>MNLSILLQGFALSFSLFAAIGAQNVFVLKQGIMKNHILAVCLVCIACDVVLIALGVFGVAGIFSQNPYLTITLGALGTLFVLSYGLLALKSAFKTKALKSLSPDSRTTSLSSIILQTLAITLLNPHVYIDTIVVIGAYSLTLDSTQKITFYVGAMSASLMWFASLGFFSHKARLWFQTPKTWAIVDFITALIMFGIAYGLWRFTLTQLSLI</sequence>
<evidence type="ECO:0000256" key="1">
    <source>
        <dbReference type="ARBA" id="ARBA00004651"/>
    </source>
</evidence>
<evidence type="ECO:0000256" key="5">
    <source>
        <dbReference type="ARBA" id="ARBA00023136"/>
    </source>
</evidence>
<dbReference type="GO" id="GO:0015171">
    <property type="term" value="F:amino acid transmembrane transporter activity"/>
    <property type="evidence" value="ECO:0007669"/>
    <property type="project" value="TreeGrafter"/>
</dbReference>
<dbReference type="InterPro" id="IPR001123">
    <property type="entry name" value="LeuE-type"/>
</dbReference>
<protein>
    <submittedName>
        <fullName evidence="7">Amino acid transporter</fullName>
    </submittedName>
</protein>
<accession>A0A0N1E8I7</accession>
<feature type="transmembrane region" description="Helical" evidence="6">
    <location>
        <begin position="110"/>
        <end position="128"/>
    </location>
</feature>
<dbReference type="STRING" id="35818.HPU229336_01975"/>
<keyword evidence="2" id="KW-1003">Cell membrane</keyword>
<dbReference type="PATRIC" id="fig|35818.11.peg.1340"/>
<feature type="transmembrane region" description="Helical" evidence="6">
    <location>
        <begin position="148"/>
        <end position="169"/>
    </location>
</feature>
<organism evidence="7 8">
    <name type="scientific">Helicobacter pullorum</name>
    <dbReference type="NCBI Taxonomy" id="35818"/>
    <lineage>
        <taxon>Bacteria</taxon>
        <taxon>Pseudomonadati</taxon>
        <taxon>Campylobacterota</taxon>
        <taxon>Epsilonproteobacteria</taxon>
        <taxon>Campylobacterales</taxon>
        <taxon>Helicobacteraceae</taxon>
        <taxon>Helicobacter</taxon>
    </lineage>
</organism>
<dbReference type="Proteomes" id="UP000037997">
    <property type="component" value="Unassembled WGS sequence"/>
</dbReference>
<keyword evidence="5 6" id="KW-0472">Membrane</keyword>
<comment type="caution">
    <text evidence="7">The sequence shown here is derived from an EMBL/GenBank/DDBJ whole genome shotgun (WGS) entry which is preliminary data.</text>
</comment>
<dbReference type="EMBL" id="JNOC01000035">
    <property type="protein sequence ID" value="KPH55533.1"/>
    <property type="molecule type" value="Genomic_DNA"/>
</dbReference>
<gene>
    <name evidence="7" type="ORF">HPU229334_06780</name>
</gene>